<evidence type="ECO:0000313" key="2">
    <source>
        <dbReference type="Proteomes" id="UP001523401"/>
    </source>
</evidence>
<organism evidence="1 2">
    <name type="scientific">Asaia lannensis NBRC 102526</name>
    <dbReference type="NCBI Taxonomy" id="1307926"/>
    <lineage>
        <taxon>Bacteria</taxon>
        <taxon>Pseudomonadati</taxon>
        <taxon>Pseudomonadota</taxon>
        <taxon>Alphaproteobacteria</taxon>
        <taxon>Acetobacterales</taxon>
        <taxon>Acetobacteraceae</taxon>
        <taxon>Asaia</taxon>
    </lineage>
</organism>
<comment type="caution">
    <text evidence="1">The sequence shown here is derived from an EMBL/GenBank/DDBJ whole genome shotgun (WGS) entry which is preliminary data.</text>
</comment>
<dbReference type="RefSeq" id="WP_222548313.1">
    <property type="nucleotide sequence ID" value="NZ_BAPW01000004.1"/>
</dbReference>
<protein>
    <submittedName>
        <fullName evidence="1">Uncharacterized protein</fullName>
    </submittedName>
</protein>
<dbReference type="EMBL" id="JAMXQU010000008">
    <property type="protein sequence ID" value="MCO6160509.1"/>
    <property type="molecule type" value="Genomic_DNA"/>
</dbReference>
<name>A0ABT1CJV9_9PROT</name>
<evidence type="ECO:0000313" key="1">
    <source>
        <dbReference type="EMBL" id="MCO6160509.1"/>
    </source>
</evidence>
<proteinExistence type="predicted"/>
<keyword evidence="2" id="KW-1185">Reference proteome</keyword>
<reference evidence="1 2" key="1">
    <citation type="submission" date="2022-06" db="EMBL/GenBank/DDBJ databases">
        <title>Whole-genome of Asaia lannensis strain LMG 27011T.</title>
        <authorList>
            <person name="Sombolestani A."/>
        </authorList>
    </citation>
    <scope>NUCLEOTIDE SEQUENCE [LARGE SCALE GENOMIC DNA]</scope>
    <source>
        <strain evidence="1 2">NBRC 102526</strain>
    </source>
</reference>
<accession>A0ABT1CJV9</accession>
<gene>
    <name evidence="1" type="ORF">NF685_10760</name>
</gene>
<dbReference type="Proteomes" id="UP001523401">
    <property type="component" value="Unassembled WGS sequence"/>
</dbReference>
<sequence length="91" mass="10379">MTKEEFEKFLAAHPGISHQFESDRRVWVSHLPSVHLPSFTGHLSDYLECALACTQMEPELEFVFYDPHFEGNSQNALIDAANERAGEFLPI</sequence>